<accession>A0A6G1S3U5</accession>
<dbReference type="SMART" id="SM00222">
    <property type="entry name" value="Sec7"/>
    <property type="match status" value="1"/>
</dbReference>
<dbReference type="InterPro" id="IPR032629">
    <property type="entry name" value="DCB_dom"/>
</dbReference>
<gene>
    <name evidence="5" type="primary">ARFGEF1</name>
    <name evidence="5" type="ORF">g.7182</name>
</gene>
<feature type="domain" description="SEC7" evidence="4">
    <location>
        <begin position="561"/>
        <end position="750"/>
    </location>
</feature>
<dbReference type="PROSITE" id="PS50190">
    <property type="entry name" value="SEC7"/>
    <property type="match status" value="1"/>
</dbReference>
<dbReference type="InterPro" id="IPR032691">
    <property type="entry name" value="Mon2/Sec7/BIG1-like_HUS"/>
</dbReference>
<dbReference type="AlphaFoldDB" id="A0A6G1S3U5"/>
<dbReference type="Gene3D" id="1.10.220.20">
    <property type="match status" value="1"/>
</dbReference>
<protein>
    <submittedName>
        <fullName evidence="5">Brefeldin A-inhibited guanine nucleotide-exchange protein 1</fullName>
    </submittedName>
</protein>
<evidence type="ECO:0000313" key="5">
    <source>
        <dbReference type="EMBL" id="MDE45029.1"/>
    </source>
</evidence>
<dbReference type="InterPro" id="IPR000904">
    <property type="entry name" value="Sec7_dom"/>
</dbReference>
<dbReference type="Pfam" id="PF16213">
    <property type="entry name" value="DCB"/>
    <property type="match status" value="1"/>
</dbReference>
<dbReference type="PANTHER" id="PTHR10663">
    <property type="entry name" value="GUANYL-NUCLEOTIDE EXCHANGE FACTOR"/>
    <property type="match status" value="1"/>
</dbReference>
<name>A0A6G1S3U5_9ACAR</name>
<dbReference type="GO" id="GO:0015031">
    <property type="term" value="P:protein transport"/>
    <property type="evidence" value="ECO:0007669"/>
    <property type="project" value="UniProtKB-KW"/>
</dbReference>
<feature type="region of interest" description="Disordered" evidence="3">
    <location>
        <begin position="897"/>
        <end position="923"/>
    </location>
</feature>
<dbReference type="InterPro" id="IPR035999">
    <property type="entry name" value="Sec7_dom_sf"/>
</dbReference>
<evidence type="ECO:0000256" key="3">
    <source>
        <dbReference type="SAM" id="MobiDB-lite"/>
    </source>
</evidence>
<evidence type="ECO:0000259" key="4">
    <source>
        <dbReference type="PROSITE" id="PS50190"/>
    </source>
</evidence>
<reference evidence="5" key="1">
    <citation type="submission" date="2018-10" db="EMBL/GenBank/DDBJ databases">
        <title>Transcriptome assembly of Aceria tosichella (Wheat curl mite) Type 2.</title>
        <authorList>
            <person name="Scully E.D."/>
            <person name="Geib S.M."/>
            <person name="Palmer N.A."/>
            <person name="Gupta A.K."/>
            <person name="Sarath G."/>
            <person name="Tatineni S."/>
        </authorList>
    </citation>
    <scope>NUCLEOTIDE SEQUENCE</scope>
    <source>
        <strain evidence="5">LincolnNE</strain>
    </source>
</reference>
<dbReference type="FunFam" id="1.10.1000.11:FF:000003">
    <property type="entry name" value="Brefeldin A-inhibited guanine nucleotide-exchange protein 1"/>
    <property type="match status" value="1"/>
</dbReference>
<feature type="region of interest" description="Disordered" evidence="3">
    <location>
        <begin position="504"/>
        <end position="560"/>
    </location>
</feature>
<organism evidence="5">
    <name type="scientific">Aceria tosichella</name>
    <name type="common">wheat curl mite</name>
    <dbReference type="NCBI Taxonomy" id="561515"/>
    <lineage>
        <taxon>Eukaryota</taxon>
        <taxon>Metazoa</taxon>
        <taxon>Ecdysozoa</taxon>
        <taxon>Arthropoda</taxon>
        <taxon>Chelicerata</taxon>
        <taxon>Arachnida</taxon>
        <taxon>Acari</taxon>
        <taxon>Acariformes</taxon>
        <taxon>Trombidiformes</taxon>
        <taxon>Prostigmata</taxon>
        <taxon>Eupodina</taxon>
        <taxon>Eriophyoidea</taxon>
        <taxon>Eriophyidae</taxon>
        <taxon>Eriophyinae</taxon>
        <taxon>Aceriini</taxon>
        <taxon>Aceria</taxon>
    </lineage>
</organism>
<proteinExistence type="predicted"/>
<dbReference type="CDD" id="cd00171">
    <property type="entry name" value="Sec7"/>
    <property type="match status" value="1"/>
</dbReference>
<dbReference type="InterPro" id="IPR016024">
    <property type="entry name" value="ARM-type_fold"/>
</dbReference>
<dbReference type="EMBL" id="GGYP01000258">
    <property type="protein sequence ID" value="MDE45029.1"/>
    <property type="molecule type" value="Transcribed_RNA"/>
</dbReference>
<dbReference type="Gene3D" id="1.10.1000.11">
    <property type="entry name" value="Arf Nucleotide-binding Site Opener,domain 2"/>
    <property type="match status" value="1"/>
</dbReference>
<feature type="compositionally biased region" description="Low complexity" evidence="3">
    <location>
        <begin position="504"/>
        <end position="546"/>
    </location>
</feature>
<feature type="compositionally biased region" description="Polar residues" evidence="3">
    <location>
        <begin position="906"/>
        <end position="923"/>
    </location>
</feature>
<dbReference type="SUPFAM" id="SSF48425">
    <property type="entry name" value="Sec7 domain"/>
    <property type="match status" value="1"/>
</dbReference>
<dbReference type="PANTHER" id="PTHR10663:SF375">
    <property type="entry name" value="LD29171P"/>
    <property type="match status" value="1"/>
</dbReference>
<dbReference type="GO" id="GO:0032012">
    <property type="term" value="P:regulation of ARF protein signal transduction"/>
    <property type="evidence" value="ECO:0007669"/>
    <property type="project" value="InterPro"/>
</dbReference>
<dbReference type="SUPFAM" id="SSF48371">
    <property type="entry name" value="ARM repeat"/>
    <property type="match status" value="1"/>
</dbReference>
<dbReference type="Pfam" id="PF01369">
    <property type="entry name" value="Sec7"/>
    <property type="match status" value="1"/>
</dbReference>
<evidence type="ECO:0000256" key="1">
    <source>
        <dbReference type="ARBA" id="ARBA00022448"/>
    </source>
</evidence>
<evidence type="ECO:0000256" key="2">
    <source>
        <dbReference type="ARBA" id="ARBA00022927"/>
    </source>
</evidence>
<keyword evidence="1" id="KW-0813">Transport</keyword>
<dbReference type="InterPro" id="IPR023394">
    <property type="entry name" value="Sec7_C_sf"/>
</dbReference>
<dbReference type="Pfam" id="PF12783">
    <property type="entry name" value="Sec7-like_HUS"/>
    <property type="match status" value="1"/>
</dbReference>
<keyword evidence="2" id="KW-0653">Protein transport</keyword>
<sequence>MISWPLRSSNNADFMPAVRKLIKQKYTDPQACQRALTHLENLESGKGDIERSFYVLKLACQSRSSRIVVIALDCIQKLVAYGYLRGTRMDPHEQTKGLLIDTIVESVCNCFHGPATDDGVQLQIIKALLTLVTSPNCQVHESSLLLAIQTCFDIYLSSRNVTNQNTAKATLTQMYNSSFQKMESYTGAELDDYVIAQCLGQIVSQVDQELPTYTKTQDFEPSNILHYDAYIIFHALCKLSLRQVSDEHPLKLKLLSLQLILAILQNAGSVLRSSEIFLAAIKQCLCVALSKNGLSNNNEVLSLSLSIFMCLLKDFKVHLKMQIEVFFKEILIHIIESPSSSFDQKWMVLDALISMCSDPQCIVDIFVNYDCDLQSTNIFERIVTLLSKIAQAKGQANSNDVAAKIRERNLRIRGFECLVAILKCMVDWSKDLYINPFLTTFKNRTPVQETKLSVTLHAADQASISSNDSNKISSNTTAAKPCCNGFTSSNTNAISNGNAQTTINNNINNNNNDSITGSHNATSGNTTANGSSNAYSNSSNSNGVSSDFQQNMSSIRDDPEQIEVTKMHKGIIEQGYDLFNRKPKRGLEFLQKHGYLGKTDLEIAKFLFANSDKLDKTTLGEFIGDLSNKEIMYMFVDQMNFAGKDIVAALRHFLDHFRLPGEAQKIDRLMEKFAARYCETNPNNKLFHSADVAYILSYSIIILTTDLHSPSIKQKMTKEQYIRMNQPTDNRDNGLPEDFLSSIYDEIACSEIKIKGTTKITNQAPPPQSTKWTDKLAPSSSKQRRMLYDKEMESMAETARILMESVSHVEAQFTLASHVEYVKPMFKIAWTPFLVAFSVGLQEIDDDDITYLCLLGFRYALRIAGTFRMDSERDAFVQALSRFTLLTTSLKNQSKKLGNAPRQKYQHNQDSNYGGTLGGQLSK</sequence>
<dbReference type="GO" id="GO:0005085">
    <property type="term" value="F:guanyl-nucleotide exchange factor activity"/>
    <property type="evidence" value="ECO:0007669"/>
    <property type="project" value="InterPro"/>
</dbReference>